<dbReference type="InterPro" id="IPR021769">
    <property type="entry name" value="DUF3331"/>
</dbReference>
<proteinExistence type="predicted"/>
<dbReference type="EMBL" id="PQGA01000017">
    <property type="protein sequence ID" value="POR47711.1"/>
    <property type="molecule type" value="Genomic_DNA"/>
</dbReference>
<name>A0A2S4LZ26_9BURK</name>
<evidence type="ECO:0000313" key="1">
    <source>
        <dbReference type="EMBL" id="POR47711.1"/>
    </source>
</evidence>
<gene>
    <name evidence="1" type="ORF">B0G62_11786</name>
</gene>
<protein>
    <submittedName>
        <fullName evidence="1">Uncharacterized protein DUF3331</fullName>
    </submittedName>
</protein>
<sequence length="137" mass="15053">MHQVSIDHAWEYTLTLLGGGSVLHDGVHDKACHAANGLSRTAQSDIMDAAPARRANLSFVEVCKDKLISVSWSDSTSGHYTEQLWRLCIARKRGQCALTGSNIQRGDKIYRPFVRGTTPVNADWAVLASAMEIEPDE</sequence>
<keyword evidence="2" id="KW-1185">Reference proteome</keyword>
<dbReference type="Proteomes" id="UP000237381">
    <property type="component" value="Unassembled WGS sequence"/>
</dbReference>
<organism evidence="1 2">
    <name type="scientific">Paraburkholderia eburnea</name>
    <dbReference type="NCBI Taxonomy" id="1189126"/>
    <lineage>
        <taxon>Bacteria</taxon>
        <taxon>Pseudomonadati</taxon>
        <taxon>Pseudomonadota</taxon>
        <taxon>Betaproteobacteria</taxon>
        <taxon>Burkholderiales</taxon>
        <taxon>Burkholderiaceae</taxon>
        <taxon>Paraburkholderia</taxon>
    </lineage>
</organism>
<accession>A0A2S4LZ26</accession>
<dbReference type="RefSeq" id="WP_103706733.1">
    <property type="nucleotide sequence ID" value="NZ_PQGA01000017.1"/>
</dbReference>
<dbReference type="AlphaFoldDB" id="A0A2S4LZ26"/>
<dbReference type="Pfam" id="PF11811">
    <property type="entry name" value="DUF3331"/>
    <property type="match status" value="1"/>
</dbReference>
<evidence type="ECO:0000313" key="2">
    <source>
        <dbReference type="Proteomes" id="UP000237381"/>
    </source>
</evidence>
<reference evidence="1 2" key="1">
    <citation type="submission" date="2018-01" db="EMBL/GenBank/DDBJ databases">
        <title>Genomic Encyclopedia of Type Strains, Phase III (KMG-III): the genomes of soil and plant-associated and newly described type strains.</title>
        <authorList>
            <person name="Whitman W."/>
        </authorList>
    </citation>
    <scope>NUCLEOTIDE SEQUENCE [LARGE SCALE GENOMIC DNA]</scope>
    <source>
        <strain evidence="1 2">JCM 18070</strain>
    </source>
</reference>
<comment type="caution">
    <text evidence="1">The sequence shown here is derived from an EMBL/GenBank/DDBJ whole genome shotgun (WGS) entry which is preliminary data.</text>
</comment>
<dbReference type="OrthoDB" id="9152922at2"/>